<dbReference type="Proteomes" id="UP000000417">
    <property type="component" value="Chromosome"/>
</dbReference>
<accession>Q67M69</accession>
<dbReference type="STRING" id="292459.STH2241"/>
<name>Q67M69_SYMTH</name>
<dbReference type="AlphaFoldDB" id="Q67M69"/>
<evidence type="ECO:0000313" key="1">
    <source>
        <dbReference type="EMBL" id="BAD41226.1"/>
    </source>
</evidence>
<protein>
    <submittedName>
        <fullName evidence="1">Uncharacterized protein</fullName>
    </submittedName>
</protein>
<dbReference type="HOGENOM" id="CLU_3066977_0_0_9"/>
<sequence>MVYRTIDQHRLRCALAQFLRFPVRHNPYETVGILHHRHTLRSPTFRDPVAGQS</sequence>
<gene>
    <name evidence="1" type="ordered locus">STH2241</name>
</gene>
<organism evidence="1 2">
    <name type="scientific">Symbiobacterium thermophilum (strain DSM 24528 / JCM 14929 / IAM 14863 / T)</name>
    <dbReference type="NCBI Taxonomy" id="292459"/>
    <lineage>
        <taxon>Bacteria</taxon>
        <taxon>Bacillati</taxon>
        <taxon>Bacillota</taxon>
        <taxon>Clostridia</taxon>
        <taxon>Eubacteriales</taxon>
        <taxon>Symbiobacteriaceae</taxon>
        <taxon>Symbiobacterium</taxon>
    </lineage>
</organism>
<evidence type="ECO:0000313" key="2">
    <source>
        <dbReference type="Proteomes" id="UP000000417"/>
    </source>
</evidence>
<dbReference type="EMBL" id="AP006840">
    <property type="protein sequence ID" value="BAD41226.1"/>
    <property type="molecule type" value="Genomic_DNA"/>
</dbReference>
<dbReference type="KEGG" id="sth:STH2241"/>
<proteinExistence type="predicted"/>
<keyword evidence="2" id="KW-1185">Reference proteome</keyword>
<reference evidence="1 2" key="1">
    <citation type="journal article" date="2004" name="Nucleic Acids Res.">
        <title>Genome sequence of Symbiobacterium thermophilum, an uncultivable bacterium that depends on microbial commensalism.</title>
        <authorList>
            <person name="Ueda K."/>
            <person name="Yamashita A."/>
            <person name="Ishikawa J."/>
            <person name="Shimada M."/>
            <person name="Watsuji T."/>
            <person name="Morimura K."/>
            <person name="Ikeda H."/>
            <person name="Hattori M."/>
            <person name="Beppu T."/>
        </authorList>
    </citation>
    <scope>NUCLEOTIDE SEQUENCE [LARGE SCALE GENOMIC DNA]</scope>
    <source>
        <strain evidence="2">T / IAM 14863</strain>
    </source>
</reference>